<proteinExistence type="predicted"/>
<evidence type="ECO:0000313" key="2">
    <source>
        <dbReference type="EMBL" id="OTA25000.1"/>
    </source>
</evidence>
<reference evidence="2 3" key="1">
    <citation type="submission" date="2017-01" db="EMBL/GenBank/DDBJ databases">
        <title>The recent genome duplication of the halophilic yeast Hortaea werneckii: insights from long-read sequencing.</title>
        <authorList>
            <person name="Sinha S."/>
            <person name="Flibotte S."/>
            <person name="Neira M."/>
            <person name="Lenassi M."/>
            <person name="Gostincar C."/>
            <person name="Stajich J.E."/>
            <person name="Nislow C.E."/>
        </authorList>
    </citation>
    <scope>NUCLEOTIDE SEQUENCE [LARGE SCALE GENOMIC DNA]</scope>
    <source>
        <strain evidence="2 3">EXF-2000</strain>
    </source>
</reference>
<keyword evidence="3" id="KW-1185">Reference proteome</keyword>
<comment type="caution">
    <text evidence="2">The sequence shown here is derived from an EMBL/GenBank/DDBJ whole genome shotgun (WGS) entry which is preliminary data.</text>
</comment>
<feature type="compositionally biased region" description="Basic and acidic residues" evidence="1">
    <location>
        <begin position="58"/>
        <end position="68"/>
    </location>
</feature>
<feature type="region of interest" description="Disordered" evidence="1">
    <location>
        <begin position="1"/>
        <end position="126"/>
    </location>
</feature>
<evidence type="ECO:0000256" key="1">
    <source>
        <dbReference type="SAM" id="MobiDB-lite"/>
    </source>
</evidence>
<accession>A0A1Z5SW05</accession>
<dbReference type="InParanoid" id="A0A1Z5SW05"/>
<dbReference type="Proteomes" id="UP000194280">
    <property type="component" value="Unassembled WGS sequence"/>
</dbReference>
<feature type="compositionally biased region" description="Basic and acidic residues" evidence="1">
    <location>
        <begin position="80"/>
        <end position="94"/>
    </location>
</feature>
<dbReference type="PANTHER" id="PTHR40644">
    <property type="entry name" value="UPF0653 PROTEIN C607.02C"/>
    <property type="match status" value="1"/>
</dbReference>
<feature type="compositionally biased region" description="Basic and acidic residues" evidence="1">
    <location>
        <begin position="178"/>
        <end position="191"/>
    </location>
</feature>
<protein>
    <recommendedName>
        <fullName evidence="4">Urease accessory protein UreD</fullName>
    </recommendedName>
</protein>
<gene>
    <name evidence="2" type="ORF">BTJ68_12350</name>
</gene>
<dbReference type="EMBL" id="MUNK01000220">
    <property type="protein sequence ID" value="OTA25000.1"/>
    <property type="molecule type" value="Genomic_DNA"/>
</dbReference>
<dbReference type="PANTHER" id="PTHR40644:SF1">
    <property type="entry name" value="UPF0653 PROTEIN C607.02C"/>
    <property type="match status" value="1"/>
</dbReference>
<name>A0A1Z5SW05_HORWE</name>
<feature type="region of interest" description="Disordered" evidence="1">
    <location>
        <begin position="145"/>
        <end position="274"/>
    </location>
</feature>
<feature type="compositionally biased region" description="Acidic residues" evidence="1">
    <location>
        <begin position="192"/>
        <end position="202"/>
    </location>
</feature>
<evidence type="ECO:0008006" key="4">
    <source>
        <dbReference type="Google" id="ProtNLM"/>
    </source>
</evidence>
<organism evidence="2 3">
    <name type="scientific">Hortaea werneckii EXF-2000</name>
    <dbReference type="NCBI Taxonomy" id="1157616"/>
    <lineage>
        <taxon>Eukaryota</taxon>
        <taxon>Fungi</taxon>
        <taxon>Dikarya</taxon>
        <taxon>Ascomycota</taxon>
        <taxon>Pezizomycotina</taxon>
        <taxon>Dothideomycetes</taxon>
        <taxon>Dothideomycetidae</taxon>
        <taxon>Mycosphaerellales</taxon>
        <taxon>Teratosphaeriaceae</taxon>
        <taxon>Hortaea</taxon>
    </lineage>
</organism>
<dbReference type="VEuPathDB" id="FungiDB:BTJ68_12350"/>
<dbReference type="OrthoDB" id="5876637at2759"/>
<feature type="compositionally biased region" description="Basic and acidic residues" evidence="1">
    <location>
        <begin position="242"/>
        <end position="264"/>
    </location>
</feature>
<dbReference type="AlphaFoldDB" id="A0A1Z5SW05"/>
<evidence type="ECO:0000313" key="3">
    <source>
        <dbReference type="Proteomes" id="UP000194280"/>
    </source>
</evidence>
<sequence>MPHKHTRRKTDNDEAHFNLAPSTVAKSLPAYEKKAKTKGQPKKDDAQRQQKLKRKRTEKSNYKYDDTPRAFARAMQWQETGKRPSGLDDGNSERRNKKKAKVQQQKGEETSAAAANAATDKEELPKILPGEKLSDYAARVDQALPVSGLARKGKMNLPGMKERQTKTEKRLHKLYAQWREEEAKIKEKEDERQEQEEEEEDEKQAAYGDVKFPESSKKRRKMVGETNDGEEDPWAVLKQRRREKEAEEREPDQRERKGGLRGLHDVVQAPPSMTVVPKEKFKMKNNAKVDVANIPSASGSLRRREELSDARKEVIERYRAMMRGKGGL</sequence>